<dbReference type="EMBL" id="BMVF01000004">
    <property type="protein sequence ID" value="GHD87281.1"/>
    <property type="molecule type" value="Genomic_DNA"/>
</dbReference>
<dbReference type="GO" id="GO:0016042">
    <property type="term" value="P:lipid catabolic process"/>
    <property type="evidence" value="ECO:0007669"/>
    <property type="project" value="UniProtKB-UniRule"/>
</dbReference>
<keyword evidence="3 4" id="KW-0443">Lipid metabolism</keyword>
<evidence type="ECO:0000256" key="3">
    <source>
        <dbReference type="ARBA" id="ARBA00023098"/>
    </source>
</evidence>
<dbReference type="PANTHER" id="PTHR14226:SF29">
    <property type="entry name" value="NEUROPATHY TARGET ESTERASE SWS"/>
    <property type="match status" value="1"/>
</dbReference>
<feature type="region of interest" description="Disordered" evidence="5">
    <location>
        <begin position="1"/>
        <end position="27"/>
    </location>
</feature>
<evidence type="ECO:0000256" key="4">
    <source>
        <dbReference type="PROSITE-ProRule" id="PRU01161"/>
    </source>
</evidence>
<evidence type="ECO:0000313" key="8">
    <source>
        <dbReference type="Proteomes" id="UP000608955"/>
    </source>
</evidence>
<evidence type="ECO:0000259" key="6">
    <source>
        <dbReference type="PROSITE" id="PS51635"/>
    </source>
</evidence>
<sequence>MNDGQDPPERPAGRPAPAPGRPVRTPGRPVRAFVLGGGGALGAHEVGMLKALLEAGLRPDLVVGTSVGAINGVMVAADPRAAAIERLADLWSGLGRAGVFSGSLLERLGTAVRSGTHLHTAGPLRALLETHVPAGRLEDLTVPFQCVASSIERAAEHWFTEGPLADAVLASCAVPGLLPPVRVGEEHFLDGGLVNSIPVGRAVDLGAREIYVLQVGRVESPLSPPRLPWQVATVAFEIARRHRFARDMAGLPPEVTVHVLPSGAPAGEPGGALRQLRYKTFGRTAERIERAYTASCRYLDGLHDGDQPPGDGPRGDEARGDEARGGEVHGDEVHGDGPSRGGGLPGGGLPGGGVR</sequence>
<dbReference type="Gene3D" id="3.40.1090.10">
    <property type="entry name" value="Cytosolic phospholipase A2 catalytic domain"/>
    <property type="match status" value="2"/>
</dbReference>
<comment type="caution">
    <text evidence="7">The sequence shown here is derived from an EMBL/GenBank/DDBJ whole genome shotgun (WGS) entry which is preliminary data.</text>
</comment>
<dbReference type="PANTHER" id="PTHR14226">
    <property type="entry name" value="NEUROPATHY TARGET ESTERASE/SWISS CHEESE D.MELANOGASTER"/>
    <property type="match status" value="1"/>
</dbReference>
<feature type="compositionally biased region" description="Gly residues" evidence="5">
    <location>
        <begin position="338"/>
        <end position="355"/>
    </location>
</feature>
<feature type="domain" description="PNPLA" evidence="6">
    <location>
        <begin position="33"/>
        <end position="203"/>
    </location>
</feature>
<feature type="compositionally biased region" description="Basic and acidic residues" evidence="5">
    <location>
        <begin position="313"/>
        <end position="337"/>
    </location>
</feature>
<feature type="short sequence motif" description="DGA/G" evidence="4">
    <location>
        <begin position="190"/>
        <end position="192"/>
    </location>
</feature>
<feature type="active site" description="Proton acceptor" evidence="4">
    <location>
        <position position="190"/>
    </location>
</feature>
<keyword evidence="2 4" id="KW-0442">Lipid degradation</keyword>
<name>A0A918Y241_9ACTN</name>
<dbReference type="GO" id="GO:0016787">
    <property type="term" value="F:hydrolase activity"/>
    <property type="evidence" value="ECO:0007669"/>
    <property type="project" value="UniProtKB-UniRule"/>
</dbReference>
<keyword evidence="8" id="KW-1185">Reference proteome</keyword>
<dbReference type="InterPro" id="IPR050301">
    <property type="entry name" value="NTE"/>
</dbReference>
<dbReference type="SUPFAM" id="SSF52151">
    <property type="entry name" value="FabD/lysophospholipase-like"/>
    <property type="match status" value="1"/>
</dbReference>
<feature type="short sequence motif" description="GXSXG" evidence="4">
    <location>
        <begin position="64"/>
        <end position="68"/>
    </location>
</feature>
<proteinExistence type="predicted"/>
<feature type="region of interest" description="Disordered" evidence="5">
    <location>
        <begin position="299"/>
        <end position="355"/>
    </location>
</feature>
<feature type="short sequence motif" description="GXGXXG" evidence="4">
    <location>
        <begin position="37"/>
        <end position="42"/>
    </location>
</feature>
<dbReference type="Proteomes" id="UP000608955">
    <property type="component" value="Unassembled WGS sequence"/>
</dbReference>
<evidence type="ECO:0000256" key="2">
    <source>
        <dbReference type="ARBA" id="ARBA00022963"/>
    </source>
</evidence>
<gene>
    <name evidence="7" type="ORF">GCM10010508_18780</name>
</gene>
<reference evidence="7" key="2">
    <citation type="submission" date="2020-09" db="EMBL/GenBank/DDBJ databases">
        <authorList>
            <person name="Sun Q."/>
            <person name="Ohkuma M."/>
        </authorList>
    </citation>
    <scope>NUCLEOTIDE SEQUENCE</scope>
    <source>
        <strain evidence="7">JCM 4654</strain>
    </source>
</reference>
<dbReference type="PROSITE" id="PS51635">
    <property type="entry name" value="PNPLA"/>
    <property type="match status" value="1"/>
</dbReference>
<evidence type="ECO:0000256" key="1">
    <source>
        <dbReference type="ARBA" id="ARBA00022801"/>
    </source>
</evidence>
<dbReference type="RefSeq" id="WP_190177248.1">
    <property type="nucleotide sequence ID" value="NZ_BMVF01000004.1"/>
</dbReference>
<dbReference type="AlphaFoldDB" id="A0A918Y241"/>
<accession>A0A918Y241</accession>
<dbReference type="InterPro" id="IPR002641">
    <property type="entry name" value="PNPLA_dom"/>
</dbReference>
<evidence type="ECO:0000256" key="5">
    <source>
        <dbReference type="SAM" id="MobiDB-lite"/>
    </source>
</evidence>
<dbReference type="CDD" id="cd07209">
    <property type="entry name" value="Pat_hypo_Ecoli_Z1214_like"/>
    <property type="match status" value="1"/>
</dbReference>
<keyword evidence="1 4" id="KW-0378">Hydrolase</keyword>
<organism evidence="7 8">
    <name type="scientific">Streptomyces naganishii JCM 4654</name>
    <dbReference type="NCBI Taxonomy" id="1306179"/>
    <lineage>
        <taxon>Bacteria</taxon>
        <taxon>Bacillati</taxon>
        <taxon>Actinomycetota</taxon>
        <taxon>Actinomycetes</taxon>
        <taxon>Kitasatosporales</taxon>
        <taxon>Streptomycetaceae</taxon>
        <taxon>Streptomyces</taxon>
    </lineage>
</organism>
<dbReference type="InterPro" id="IPR016035">
    <property type="entry name" value="Acyl_Trfase/lysoPLipase"/>
</dbReference>
<protein>
    <submittedName>
        <fullName evidence="7">Patatin</fullName>
    </submittedName>
</protein>
<evidence type="ECO:0000313" key="7">
    <source>
        <dbReference type="EMBL" id="GHD87281.1"/>
    </source>
</evidence>
<feature type="active site" description="Nucleophile" evidence="4">
    <location>
        <position position="66"/>
    </location>
</feature>
<reference evidence="7" key="1">
    <citation type="journal article" date="2014" name="Int. J. Syst. Evol. Microbiol.">
        <title>Complete genome sequence of Corynebacterium casei LMG S-19264T (=DSM 44701T), isolated from a smear-ripened cheese.</title>
        <authorList>
            <consortium name="US DOE Joint Genome Institute (JGI-PGF)"/>
            <person name="Walter F."/>
            <person name="Albersmeier A."/>
            <person name="Kalinowski J."/>
            <person name="Ruckert C."/>
        </authorList>
    </citation>
    <scope>NUCLEOTIDE SEQUENCE</scope>
    <source>
        <strain evidence="7">JCM 4654</strain>
    </source>
</reference>
<dbReference type="Pfam" id="PF01734">
    <property type="entry name" value="Patatin"/>
    <property type="match status" value="1"/>
</dbReference>